<protein>
    <submittedName>
        <fullName evidence="1">Uncharacterized protein</fullName>
    </submittedName>
</protein>
<evidence type="ECO:0000313" key="1">
    <source>
        <dbReference type="EMBL" id="AKE41052.1"/>
    </source>
</evidence>
<keyword evidence="2" id="KW-1185">Reference proteome</keyword>
<evidence type="ECO:0000313" key="2">
    <source>
        <dbReference type="Proteomes" id="UP000033457"/>
    </source>
</evidence>
<reference evidence="1 2" key="1">
    <citation type="journal article" date="2015" name="Genome Announc.">
        <title>Complete Genome Sequence of Corynebacterium kutscheri DSM 20755, a Corynebacterial Type Strain with Remarkably Low G+C Content of Chromosomal DNA.</title>
        <authorList>
            <person name="Ruckert C."/>
            <person name="Albersmeier A."/>
            <person name="Winkler A."/>
            <person name="Tauch A."/>
        </authorList>
    </citation>
    <scope>NUCLEOTIDE SEQUENCE [LARGE SCALE GENOMIC DNA]</scope>
    <source>
        <strain evidence="1 2">DSM 20755</strain>
    </source>
</reference>
<dbReference type="STRING" id="35755.UL82_04245"/>
<dbReference type="HOGENOM" id="CLU_1486699_0_0_11"/>
<proteinExistence type="predicted"/>
<dbReference type="Proteomes" id="UP000033457">
    <property type="component" value="Chromosome"/>
</dbReference>
<sequence>MWVKDLDSLAEREKAKRKLQGVLNRLVVQPARDTVGLGVLQAGTAYARVAEPGACAFCLMLAARGEVYSDSTVFGDTGRYHDNCRCLAIEVKNKSQLPRLNRDLADLWEETRQGHGGTLEFKDWRHTITAMREQYGGDTDWPKLKYARIPTYRYGGKSVVFEGEEITPFEENAGACATWVA</sequence>
<dbReference type="KEGG" id="cku:UL82_04245"/>
<organism evidence="1 2">
    <name type="scientific">Corynebacterium kutscheri</name>
    <dbReference type="NCBI Taxonomy" id="35755"/>
    <lineage>
        <taxon>Bacteria</taxon>
        <taxon>Bacillati</taxon>
        <taxon>Actinomycetota</taxon>
        <taxon>Actinomycetes</taxon>
        <taxon>Mycobacteriales</taxon>
        <taxon>Corynebacteriaceae</taxon>
        <taxon>Corynebacterium</taxon>
    </lineage>
</organism>
<dbReference type="InterPro" id="IPR057369">
    <property type="entry name" value="VG15"/>
</dbReference>
<dbReference type="EMBL" id="CP011312">
    <property type="protein sequence ID" value="AKE41052.1"/>
    <property type="molecule type" value="Genomic_DNA"/>
</dbReference>
<gene>
    <name evidence="1" type="ORF">UL82_04245</name>
</gene>
<accession>A0A0F6QZB4</accession>
<dbReference type="AlphaFoldDB" id="A0A0F6QZB4"/>
<name>A0A0F6QZB4_9CORY</name>
<dbReference type="Pfam" id="PF25310">
    <property type="entry name" value="VG15"/>
    <property type="match status" value="1"/>
</dbReference>